<reference evidence="1" key="1">
    <citation type="submission" date="2020-04" db="EMBL/GenBank/DDBJ databases">
        <authorList>
            <person name="Chiriac C."/>
            <person name="Salcher M."/>
            <person name="Ghai R."/>
            <person name="Kavagutti S V."/>
        </authorList>
    </citation>
    <scope>NUCLEOTIDE SEQUENCE</scope>
</reference>
<name>A0A6J5NEP9_9CAUD</name>
<gene>
    <name evidence="1" type="ORF">UFOVP688_11</name>
</gene>
<dbReference type="EMBL" id="LR796659">
    <property type="protein sequence ID" value="CAB4157257.1"/>
    <property type="molecule type" value="Genomic_DNA"/>
</dbReference>
<proteinExistence type="predicted"/>
<accession>A0A6J5NEP9</accession>
<protein>
    <submittedName>
        <fullName evidence="1">Uncharacterized protein</fullName>
    </submittedName>
</protein>
<evidence type="ECO:0000313" key="1">
    <source>
        <dbReference type="EMBL" id="CAB4157257.1"/>
    </source>
</evidence>
<organism evidence="1">
    <name type="scientific">uncultured Caudovirales phage</name>
    <dbReference type="NCBI Taxonomy" id="2100421"/>
    <lineage>
        <taxon>Viruses</taxon>
        <taxon>Duplodnaviria</taxon>
        <taxon>Heunggongvirae</taxon>
        <taxon>Uroviricota</taxon>
        <taxon>Caudoviricetes</taxon>
        <taxon>Peduoviridae</taxon>
        <taxon>Maltschvirus</taxon>
        <taxon>Maltschvirus maltsch</taxon>
    </lineage>
</organism>
<sequence length="170" mass="19533">MIVIATTPGRENWLAQCLASISKPVMVLSDFTFELGKINWLFNNTNLERFFFLQDSVVVKDEKLFELLDERASIALSSDPSVYGMYMGVYEREHLAKIDIPIPVSKREAIDFEMSWTAKYCQAAKNVRIAFPELADRNAVKKEIVFGRENLVLENDFLIKYKGNWGQLVV</sequence>